<keyword evidence="3" id="KW-0808">Transferase</keyword>
<name>A0ABY9TIC0_9GAMM</name>
<dbReference type="PANTHER" id="PTHR12526:SF630">
    <property type="entry name" value="GLYCOSYLTRANSFERASE"/>
    <property type="match status" value="1"/>
</dbReference>
<feature type="domain" description="Glycosyl transferase family 1" evidence="1">
    <location>
        <begin position="183"/>
        <end position="336"/>
    </location>
</feature>
<evidence type="ECO:0000313" key="4">
    <source>
        <dbReference type="Proteomes" id="UP001248581"/>
    </source>
</evidence>
<dbReference type="InterPro" id="IPR028098">
    <property type="entry name" value="Glyco_trans_4-like_N"/>
</dbReference>
<dbReference type="Proteomes" id="UP001248581">
    <property type="component" value="Chromosome"/>
</dbReference>
<evidence type="ECO:0000259" key="1">
    <source>
        <dbReference type="Pfam" id="PF00534"/>
    </source>
</evidence>
<dbReference type="Gene3D" id="3.40.50.2000">
    <property type="entry name" value="Glycogen Phosphorylase B"/>
    <property type="match status" value="2"/>
</dbReference>
<evidence type="ECO:0000313" key="3">
    <source>
        <dbReference type="EMBL" id="WNC68445.1"/>
    </source>
</evidence>
<dbReference type="PANTHER" id="PTHR12526">
    <property type="entry name" value="GLYCOSYLTRANSFERASE"/>
    <property type="match status" value="1"/>
</dbReference>
<evidence type="ECO:0000259" key="2">
    <source>
        <dbReference type="Pfam" id="PF13439"/>
    </source>
</evidence>
<keyword evidence="4" id="KW-1185">Reference proteome</keyword>
<keyword evidence="3" id="KW-0328">Glycosyltransferase</keyword>
<feature type="domain" description="Glycosyltransferase subfamily 4-like N-terminal" evidence="2">
    <location>
        <begin position="15"/>
        <end position="170"/>
    </location>
</feature>
<gene>
    <name evidence="3" type="ORF">RI845_18240</name>
</gene>
<dbReference type="Pfam" id="PF00534">
    <property type="entry name" value="Glycos_transf_1"/>
    <property type="match status" value="1"/>
</dbReference>
<sequence>MTTKVVHLVYSFGCGGLEKVIVNLVNYSNEFDVEHIIISLTDDLSMAEQLQEKCAIYQLEKKQGNDFSSHKKLYQLLKNLKPDVFHTYNFGTIEYQLTAKFLGVGLLIHSDHGRGGDDPDGKNIQHNIFRYFVAKLINRYIVVSLDLYQWIKDVIRVKKKNLFLVFNGVKVKPYTFEPSDSVKSFVTVGRLESVKNQKLLIDSYLKAKTIEPRLKLTKLDIIGDGPLFDEMEGYIKEKNAENSISLKGYQEDVDAFLENSDVFLLSSNYEAMPLTILEAMAKRVPVVCTDVGGISTFITPKEAWFVEPNNVAKLADAIISAFQDKQSRLEKASNAYRLVKESYSIESMVNKYMEIYQVSKFKAL</sequence>
<dbReference type="GO" id="GO:0016757">
    <property type="term" value="F:glycosyltransferase activity"/>
    <property type="evidence" value="ECO:0007669"/>
    <property type="project" value="UniProtKB-KW"/>
</dbReference>
<dbReference type="EC" id="2.4.-.-" evidence="3"/>
<accession>A0ABY9TIC0</accession>
<dbReference type="RefSeq" id="WP_348387601.1">
    <property type="nucleotide sequence ID" value="NZ_CP134146.1"/>
</dbReference>
<organism evidence="3 4">
    <name type="scientific">Thalassotalea nanhaiensis</name>
    <dbReference type="NCBI Taxonomy" id="3065648"/>
    <lineage>
        <taxon>Bacteria</taxon>
        <taxon>Pseudomonadati</taxon>
        <taxon>Pseudomonadota</taxon>
        <taxon>Gammaproteobacteria</taxon>
        <taxon>Alteromonadales</taxon>
        <taxon>Colwelliaceae</taxon>
        <taxon>Thalassotalea</taxon>
    </lineage>
</organism>
<reference evidence="4" key="1">
    <citation type="submission" date="2023-09" db="EMBL/GenBank/DDBJ databases">
        <authorList>
            <person name="Li S."/>
            <person name="Li X."/>
            <person name="Zhang C."/>
            <person name="Zhao Z."/>
        </authorList>
    </citation>
    <scope>NUCLEOTIDE SEQUENCE [LARGE SCALE GENOMIC DNA]</scope>
    <source>
        <strain evidence="4">SQ345</strain>
    </source>
</reference>
<dbReference type="EMBL" id="CP134146">
    <property type="protein sequence ID" value="WNC68445.1"/>
    <property type="molecule type" value="Genomic_DNA"/>
</dbReference>
<dbReference type="Pfam" id="PF13439">
    <property type="entry name" value="Glyco_transf_4"/>
    <property type="match status" value="1"/>
</dbReference>
<proteinExistence type="predicted"/>
<dbReference type="SUPFAM" id="SSF53756">
    <property type="entry name" value="UDP-Glycosyltransferase/glycogen phosphorylase"/>
    <property type="match status" value="1"/>
</dbReference>
<dbReference type="InterPro" id="IPR001296">
    <property type="entry name" value="Glyco_trans_1"/>
</dbReference>
<protein>
    <submittedName>
        <fullName evidence="3">Glycosyltransferase</fullName>
        <ecNumber evidence="3">2.4.-.-</ecNumber>
    </submittedName>
</protein>